<evidence type="ECO:0000313" key="2">
    <source>
        <dbReference type="EMBL" id="KAL2284479.1"/>
    </source>
</evidence>
<name>A0ABR4EPU2_9PEZI</name>
<feature type="compositionally biased region" description="Low complexity" evidence="1">
    <location>
        <begin position="48"/>
        <end position="70"/>
    </location>
</feature>
<accession>A0ABR4EPU2</accession>
<feature type="compositionally biased region" description="Low complexity" evidence="1">
    <location>
        <begin position="28"/>
        <end position="40"/>
    </location>
</feature>
<evidence type="ECO:0000313" key="3">
    <source>
        <dbReference type="Proteomes" id="UP001600888"/>
    </source>
</evidence>
<proteinExistence type="predicted"/>
<dbReference type="EMBL" id="JBAWTH010000036">
    <property type="protein sequence ID" value="KAL2284479.1"/>
    <property type="molecule type" value="Genomic_DNA"/>
</dbReference>
<comment type="caution">
    <text evidence="2">The sequence shown here is derived from an EMBL/GenBank/DDBJ whole genome shotgun (WGS) entry which is preliminary data.</text>
</comment>
<evidence type="ECO:0000256" key="1">
    <source>
        <dbReference type="SAM" id="MobiDB-lite"/>
    </source>
</evidence>
<protein>
    <submittedName>
        <fullName evidence="2">Uncharacterized protein</fullName>
    </submittedName>
</protein>
<keyword evidence="3" id="KW-1185">Reference proteome</keyword>
<feature type="compositionally biased region" description="Polar residues" evidence="1">
    <location>
        <begin position="10"/>
        <end position="24"/>
    </location>
</feature>
<feature type="region of interest" description="Disordered" evidence="1">
    <location>
        <begin position="1"/>
        <end position="70"/>
    </location>
</feature>
<gene>
    <name evidence="2" type="ORF">FJTKL_08871</name>
</gene>
<dbReference type="Proteomes" id="UP001600888">
    <property type="component" value="Unassembled WGS sequence"/>
</dbReference>
<organism evidence="2 3">
    <name type="scientific">Diaporthe vaccinii</name>
    <dbReference type="NCBI Taxonomy" id="105482"/>
    <lineage>
        <taxon>Eukaryota</taxon>
        <taxon>Fungi</taxon>
        <taxon>Dikarya</taxon>
        <taxon>Ascomycota</taxon>
        <taxon>Pezizomycotina</taxon>
        <taxon>Sordariomycetes</taxon>
        <taxon>Sordariomycetidae</taxon>
        <taxon>Diaporthales</taxon>
        <taxon>Diaporthaceae</taxon>
        <taxon>Diaporthe</taxon>
        <taxon>Diaporthe eres species complex</taxon>
    </lineage>
</organism>
<sequence>MARVGRSAAGLSQSVLHSKPTSSDVARLSSSGKAGSSLSSEPRALGEASSTAARAGTAGSTGGFRSAQADAHAAAEEAAFSDFLDGTPAFVATEQTRLDQAWQRASRGASEVPGTQMPPRLEGAYSVAEQQAQDGVEVVRLLSQVTEGAPDFEAGPTVTEEEMKNLRQALFEEGASDQISATDWNNILNFVPDFLLGESDGPGPGTSGSSHMNLGVTEPAEAGQIWLEQWNRVLTGYTDEVWGDLGSLVEEARTEVARMRDTKDEPATGAPAVRQLRTILTRVRAPFKSSTSINTQSPIASSSFVRSRLCFQRKLINRLEREGTEILLSGDSSRPCATPGVVHTIGPPII</sequence>
<reference evidence="2 3" key="1">
    <citation type="submission" date="2024-03" db="EMBL/GenBank/DDBJ databases">
        <title>A high-quality draft genome sequence of Diaporthe vaccinii, a causative agent of upright dieback and viscid rot disease in cranberry plants.</title>
        <authorList>
            <person name="Sarrasin M."/>
            <person name="Lang B.F."/>
            <person name="Burger G."/>
        </authorList>
    </citation>
    <scope>NUCLEOTIDE SEQUENCE [LARGE SCALE GENOMIC DNA]</scope>
    <source>
        <strain evidence="2 3">IS7</strain>
    </source>
</reference>